<organism evidence="12 13">
    <name type="scientific">Strigamia maritima</name>
    <name type="common">European centipede</name>
    <name type="synonym">Geophilus maritimus</name>
    <dbReference type="NCBI Taxonomy" id="126957"/>
    <lineage>
        <taxon>Eukaryota</taxon>
        <taxon>Metazoa</taxon>
        <taxon>Ecdysozoa</taxon>
        <taxon>Arthropoda</taxon>
        <taxon>Myriapoda</taxon>
        <taxon>Chilopoda</taxon>
        <taxon>Pleurostigmophora</taxon>
        <taxon>Geophilomorpha</taxon>
        <taxon>Linotaeniidae</taxon>
        <taxon>Strigamia</taxon>
    </lineage>
</organism>
<comment type="subcellular location">
    <subcellularLocation>
        <location evidence="2">Chromosome</location>
    </subcellularLocation>
    <subcellularLocation>
        <location evidence="3">Cytoplasm</location>
    </subcellularLocation>
    <subcellularLocation>
        <location evidence="1">Nucleus</location>
    </subcellularLocation>
</comment>
<dbReference type="GO" id="GO:0003714">
    <property type="term" value="F:transcription corepressor activity"/>
    <property type="evidence" value="ECO:0007669"/>
    <property type="project" value="TreeGrafter"/>
</dbReference>
<evidence type="ECO:0000256" key="2">
    <source>
        <dbReference type="ARBA" id="ARBA00004286"/>
    </source>
</evidence>
<keyword evidence="7" id="KW-0175">Coiled coil</keyword>
<evidence type="ECO:0000256" key="10">
    <source>
        <dbReference type="SAM" id="MobiDB-lite"/>
    </source>
</evidence>
<dbReference type="Proteomes" id="UP000014500">
    <property type="component" value="Unassembled WGS sequence"/>
</dbReference>
<keyword evidence="6" id="KW-0053">Apoptosis</keyword>
<feature type="region of interest" description="Disordered" evidence="10">
    <location>
        <begin position="313"/>
        <end position="334"/>
    </location>
</feature>
<feature type="domain" description="Daxx histone-binding" evidence="11">
    <location>
        <begin position="275"/>
        <end position="352"/>
    </location>
</feature>
<keyword evidence="13" id="KW-1185">Reference proteome</keyword>
<dbReference type="GO" id="GO:0005694">
    <property type="term" value="C:chromosome"/>
    <property type="evidence" value="ECO:0007669"/>
    <property type="project" value="UniProtKB-SubCell"/>
</dbReference>
<keyword evidence="5" id="KW-0963">Cytoplasm</keyword>
<dbReference type="InterPro" id="IPR038298">
    <property type="entry name" value="Daxx_N_sf"/>
</dbReference>
<evidence type="ECO:0000256" key="7">
    <source>
        <dbReference type="ARBA" id="ARBA00023054"/>
    </source>
</evidence>
<keyword evidence="4" id="KW-0158">Chromosome</keyword>
<dbReference type="Gene3D" id="1.10.8.810">
    <property type="entry name" value="Daxx helical bundle domain"/>
    <property type="match status" value="1"/>
</dbReference>
<dbReference type="InterPro" id="IPR046378">
    <property type="entry name" value="DAXX_histone-bd"/>
</dbReference>
<dbReference type="PANTHER" id="PTHR12766">
    <property type="entry name" value="DEATH DOMAIN-ASSOCIATED PROTEIN 6 DAXX"/>
    <property type="match status" value="1"/>
</dbReference>
<evidence type="ECO:0000256" key="9">
    <source>
        <dbReference type="ARBA" id="ARBA00023242"/>
    </source>
</evidence>
<evidence type="ECO:0000256" key="3">
    <source>
        <dbReference type="ARBA" id="ARBA00004496"/>
    </source>
</evidence>
<dbReference type="Gene3D" id="1.20.58.2170">
    <property type="match status" value="1"/>
</dbReference>
<dbReference type="GO" id="GO:0006915">
    <property type="term" value="P:apoptotic process"/>
    <property type="evidence" value="ECO:0007669"/>
    <property type="project" value="UniProtKB-KW"/>
</dbReference>
<evidence type="ECO:0000256" key="5">
    <source>
        <dbReference type="ARBA" id="ARBA00022490"/>
    </source>
</evidence>
<proteinExistence type="predicted"/>
<dbReference type="GO" id="GO:0003713">
    <property type="term" value="F:transcription coactivator activity"/>
    <property type="evidence" value="ECO:0007669"/>
    <property type="project" value="TreeGrafter"/>
</dbReference>
<feature type="compositionally biased region" description="Acidic residues" evidence="10">
    <location>
        <begin position="447"/>
        <end position="459"/>
    </location>
</feature>
<dbReference type="eggNOG" id="ENOG502QRS6">
    <property type="taxonomic scope" value="Eukaryota"/>
</dbReference>
<keyword evidence="8" id="KW-0143">Chaperone</keyword>
<feature type="compositionally biased region" description="Polar residues" evidence="10">
    <location>
        <begin position="138"/>
        <end position="156"/>
    </location>
</feature>
<evidence type="ECO:0000256" key="6">
    <source>
        <dbReference type="ARBA" id="ARBA00022703"/>
    </source>
</evidence>
<dbReference type="GO" id="GO:0016605">
    <property type="term" value="C:PML body"/>
    <property type="evidence" value="ECO:0007669"/>
    <property type="project" value="TreeGrafter"/>
</dbReference>
<dbReference type="AlphaFoldDB" id="T1J7R2"/>
<feature type="compositionally biased region" description="Basic and acidic residues" evidence="10">
    <location>
        <begin position="384"/>
        <end position="396"/>
    </location>
</feature>
<name>T1J7R2_STRMM</name>
<accession>T1J7R2</accession>
<dbReference type="GO" id="GO:0042393">
    <property type="term" value="F:histone binding"/>
    <property type="evidence" value="ECO:0007669"/>
    <property type="project" value="InterPro"/>
</dbReference>
<dbReference type="EnsemblMetazoa" id="SMAR009717-RA">
    <property type="protein sequence ID" value="SMAR009717-PA"/>
    <property type="gene ID" value="SMAR009717"/>
</dbReference>
<feature type="compositionally biased region" description="Acidic residues" evidence="10">
    <location>
        <begin position="401"/>
        <end position="418"/>
    </location>
</feature>
<feature type="compositionally biased region" description="Basic and acidic residues" evidence="10">
    <location>
        <begin position="324"/>
        <end position="334"/>
    </location>
</feature>
<dbReference type="GO" id="GO:0050681">
    <property type="term" value="F:nuclear androgen receptor binding"/>
    <property type="evidence" value="ECO:0007669"/>
    <property type="project" value="TreeGrafter"/>
</dbReference>
<dbReference type="EMBL" id="JH431939">
    <property type="status" value="NOT_ANNOTATED_CDS"/>
    <property type="molecule type" value="Genomic_DNA"/>
</dbReference>
<evidence type="ECO:0000313" key="12">
    <source>
        <dbReference type="EnsemblMetazoa" id="SMAR009717-PA"/>
    </source>
</evidence>
<dbReference type="GO" id="GO:0005737">
    <property type="term" value="C:cytoplasm"/>
    <property type="evidence" value="ECO:0007669"/>
    <property type="project" value="UniProtKB-SubCell"/>
</dbReference>
<dbReference type="OMA" id="NDYEHDS"/>
<feature type="compositionally biased region" description="Polar residues" evidence="10">
    <location>
        <begin position="14"/>
        <end position="25"/>
    </location>
</feature>
<dbReference type="PANTHER" id="PTHR12766:SF7">
    <property type="entry name" value="DEATH DOMAIN-ASSOCIATED PROTEIN 6"/>
    <property type="match status" value="1"/>
</dbReference>
<dbReference type="GO" id="GO:0006334">
    <property type="term" value="P:nucleosome assembly"/>
    <property type="evidence" value="ECO:0007669"/>
    <property type="project" value="TreeGrafter"/>
</dbReference>
<evidence type="ECO:0000256" key="1">
    <source>
        <dbReference type="ARBA" id="ARBA00004123"/>
    </source>
</evidence>
<feature type="compositionally biased region" description="Acidic residues" evidence="10">
    <location>
        <begin position="427"/>
        <end position="438"/>
    </location>
</feature>
<feature type="region of interest" description="Disordered" evidence="10">
    <location>
        <begin position="138"/>
        <end position="165"/>
    </location>
</feature>
<dbReference type="Pfam" id="PF20920">
    <property type="entry name" value="DAXX_hist_bd"/>
    <property type="match status" value="1"/>
</dbReference>
<protein>
    <recommendedName>
        <fullName evidence="11">Daxx histone-binding domain-containing protein</fullName>
    </recommendedName>
</protein>
<reference evidence="13" key="1">
    <citation type="submission" date="2011-05" db="EMBL/GenBank/DDBJ databases">
        <authorList>
            <person name="Richards S.R."/>
            <person name="Qu J."/>
            <person name="Jiang H."/>
            <person name="Jhangiani S.N."/>
            <person name="Agravi P."/>
            <person name="Goodspeed R."/>
            <person name="Gross S."/>
            <person name="Mandapat C."/>
            <person name="Jackson L."/>
            <person name="Mathew T."/>
            <person name="Pu L."/>
            <person name="Thornton R."/>
            <person name="Saada N."/>
            <person name="Wilczek-Boney K.B."/>
            <person name="Lee S."/>
            <person name="Kovar C."/>
            <person name="Wu Y."/>
            <person name="Scherer S.E."/>
            <person name="Worley K.C."/>
            <person name="Muzny D.M."/>
            <person name="Gibbs R."/>
        </authorList>
    </citation>
    <scope>NUCLEOTIDE SEQUENCE</scope>
    <source>
        <strain evidence="13">Brora</strain>
    </source>
</reference>
<keyword evidence="9" id="KW-0539">Nucleus</keyword>
<dbReference type="PhylomeDB" id="T1J7R2"/>
<feature type="region of interest" description="Disordered" evidence="10">
    <location>
        <begin position="384"/>
        <end position="501"/>
    </location>
</feature>
<dbReference type="HOGENOM" id="CLU_522090_0_0_1"/>
<evidence type="ECO:0000256" key="4">
    <source>
        <dbReference type="ARBA" id="ARBA00022454"/>
    </source>
</evidence>
<evidence type="ECO:0000313" key="13">
    <source>
        <dbReference type="Proteomes" id="UP000014500"/>
    </source>
</evidence>
<evidence type="ECO:0000256" key="8">
    <source>
        <dbReference type="ARBA" id="ARBA00023186"/>
    </source>
</evidence>
<reference evidence="12" key="2">
    <citation type="submission" date="2015-02" db="UniProtKB">
        <authorList>
            <consortium name="EnsemblMetazoa"/>
        </authorList>
    </citation>
    <scope>IDENTIFICATION</scope>
</reference>
<sequence>MAEVIQLSSDEESCASNSKPEQLTTMLDDWNKPSTSSASHYTQPPSPEKEDTLLSPLMAFQQVIDACKMEISSGDVKGRRILTQLQKQYDRIDTDSKNTETFKEFLANVKSQISSNPKRIYIFIKDLNDEMKLIMHTPSKQNNCDNSRTNSIPSKENNTEGKETKTSYKIKQLEKLLSLLSKKIQKLEEKELGYDDLNNDSSNYLMEDRYKRRFIKVWKKLCELNKSPELTGRWTERTFSYKGSRCQEVNKKVTKYINKYKELPEFADILELITKVNKDYNLLLNVDVEARRVFTEVVDILRQRRILDFEEGFMIPNDQPDPAEENRELADSLEESRQLGIQRINQVLDDFAVKQCNNETEQSTNEESNDAQLNGAVKVKEEYVKGAEVKENEKKTSGGSGEEDEDAEDDDEENETDNLDLGQITEEFQDELETEGTTEENTIIDSETSEDEDSSEENNTEQHNNASSPDDLPSCLEEPVPSKPISILKRPFNSMVDDSPSPKRLHLAQSMFAGDDDVIVLD</sequence>
<feature type="region of interest" description="Disordered" evidence="10">
    <location>
        <begin position="1"/>
        <end position="50"/>
    </location>
</feature>
<dbReference type="STRING" id="126957.T1J7R2"/>
<feature type="compositionally biased region" description="Polar residues" evidence="10">
    <location>
        <begin position="32"/>
        <end position="43"/>
    </location>
</feature>
<evidence type="ECO:0000259" key="11">
    <source>
        <dbReference type="Pfam" id="PF20920"/>
    </source>
</evidence>
<dbReference type="GO" id="GO:0042981">
    <property type="term" value="P:regulation of apoptotic process"/>
    <property type="evidence" value="ECO:0007669"/>
    <property type="project" value="TreeGrafter"/>
</dbReference>
<dbReference type="InterPro" id="IPR046426">
    <property type="entry name" value="DAXX_histone-bd_sf"/>
</dbReference>